<accession>F4P557</accession>
<dbReference type="PANTHER" id="PTHR34031:SF1">
    <property type="entry name" value="CENTROSOMAL PROTEIN OF 162 KDA"/>
    <property type="match status" value="1"/>
</dbReference>
<dbReference type="GeneID" id="18240057"/>
<evidence type="ECO:0000256" key="9">
    <source>
        <dbReference type="SAM" id="Coils"/>
    </source>
</evidence>
<dbReference type="InterPro" id="IPR038774">
    <property type="entry name" value="CEP162-like"/>
</dbReference>
<keyword evidence="6" id="KW-0970">Cilium biogenesis/degradation</keyword>
<dbReference type="InParanoid" id="F4P557"/>
<evidence type="ECO:0000313" key="11">
    <source>
        <dbReference type="Proteomes" id="UP000007241"/>
    </source>
</evidence>
<keyword evidence="8" id="KW-0206">Cytoskeleton</keyword>
<evidence type="ECO:0000256" key="8">
    <source>
        <dbReference type="ARBA" id="ARBA00023212"/>
    </source>
</evidence>
<dbReference type="GO" id="GO:0005874">
    <property type="term" value="C:microtubule"/>
    <property type="evidence" value="ECO:0007669"/>
    <property type="project" value="UniProtKB-KW"/>
</dbReference>
<organism evidence="10 11">
    <name type="scientific">Batrachochytrium dendrobatidis (strain JAM81 / FGSC 10211)</name>
    <name type="common">Frog chytrid fungus</name>
    <dbReference type="NCBI Taxonomy" id="684364"/>
    <lineage>
        <taxon>Eukaryota</taxon>
        <taxon>Fungi</taxon>
        <taxon>Fungi incertae sedis</taxon>
        <taxon>Chytridiomycota</taxon>
        <taxon>Chytridiomycota incertae sedis</taxon>
        <taxon>Chytridiomycetes</taxon>
        <taxon>Rhizophydiales</taxon>
        <taxon>Rhizophydiales incertae sedis</taxon>
        <taxon>Batrachochytrium</taxon>
    </lineage>
</organism>
<evidence type="ECO:0000313" key="10">
    <source>
        <dbReference type="EMBL" id="EGF79813.1"/>
    </source>
</evidence>
<evidence type="ECO:0000256" key="1">
    <source>
        <dbReference type="ARBA" id="ARBA00004114"/>
    </source>
</evidence>
<dbReference type="RefSeq" id="XP_006679519.1">
    <property type="nucleotide sequence ID" value="XM_006679456.1"/>
</dbReference>
<keyword evidence="11" id="KW-1185">Reference proteome</keyword>
<keyword evidence="7 9" id="KW-0175">Coiled coil</keyword>
<comment type="subcellular location">
    <subcellularLocation>
        <location evidence="1">Cytoplasm</location>
        <location evidence="1">Cytoskeleton</location>
        <location evidence="1">Microtubule organizing center</location>
        <location evidence="1">Centrosome</location>
        <location evidence="1">Centriole</location>
    </subcellularLocation>
</comment>
<reference evidence="10 11" key="1">
    <citation type="submission" date="2009-12" db="EMBL/GenBank/DDBJ databases">
        <title>The draft genome of Batrachochytrium dendrobatidis.</title>
        <authorList>
            <consortium name="US DOE Joint Genome Institute (JGI-PGF)"/>
            <person name="Kuo A."/>
            <person name="Salamov A."/>
            <person name="Schmutz J."/>
            <person name="Lucas S."/>
            <person name="Pitluck S."/>
            <person name="Rosenblum E."/>
            <person name="Stajich J."/>
            <person name="Eisen M."/>
            <person name="Grigoriev I.V."/>
        </authorList>
    </citation>
    <scope>NUCLEOTIDE SEQUENCE [LARGE SCALE GENOMIC DNA]</scope>
    <source>
        <strain evidence="11">JAM81 / FGSC 10211</strain>
    </source>
</reference>
<evidence type="ECO:0000256" key="3">
    <source>
        <dbReference type="ARBA" id="ARBA00021406"/>
    </source>
</evidence>
<feature type="coiled-coil region" evidence="9">
    <location>
        <begin position="24"/>
        <end position="100"/>
    </location>
</feature>
<proteinExistence type="inferred from homology"/>
<sequence length="152" mass="17559">MLEAELAMLRQTASNTVTGNSDKAVAYQAQIKALEEEVDHFKTLSSTLQSENQRLVSSLSAAKKKWPPAMHHFEALSSRIRELEESARRRETEIAKLLVQHRGDLESKIQMEHRRYQDMVHHKDSEIQGFRKELDKVLQGIKLLRKQNALNQ</sequence>
<comment type="similarity">
    <text evidence="2">Belongs to the CEP162 family.</text>
</comment>
<protein>
    <recommendedName>
        <fullName evidence="3">Centrosomal protein of 162 kDa</fullName>
    </recommendedName>
</protein>
<dbReference type="OMA" id="QEVMISH"/>
<evidence type="ECO:0000256" key="2">
    <source>
        <dbReference type="ARBA" id="ARBA00009485"/>
    </source>
</evidence>
<dbReference type="AlphaFoldDB" id="F4P557"/>
<dbReference type="Proteomes" id="UP000007241">
    <property type="component" value="Unassembled WGS sequence"/>
</dbReference>
<evidence type="ECO:0000256" key="7">
    <source>
        <dbReference type="ARBA" id="ARBA00023054"/>
    </source>
</evidence>
<dbReference type="STRING" id="684364.F4P557"/>
<evidence type="ECO:0000256" key="5">
    <source>
        <dbReference type="ARBA" id="ARBA00022701"/>
    </source>
</evidence>
<evidence type="ECO:0000256" key="6">
    <source>
        <dbReference type="ARBA" id="ARBA00022794"/>
    </source>
</evidence>
<dbReference type="GO" id="GO:0030030">
    <property type="term" value="P:cell projection organization"/>
    <property type="evidence" value="ECO:0007669"/>
    <property type="project" value="UniProtKB-KW"/>
</dbReference>
<keyword evidence="5" id="KW-0493">Microtubule</keyword>
<dbReference type="GO" id="GO:0005814">
    <property type="term" value="C:centriole"/>
    <property type="evidence" value="ECO:0007669"/>
    <property type="project" value="UniProtKB-SubCell"/>
</dbReference>
<dbReference type="OrthoDB" id="2157184at2759"/>
<dbReference type="HOGENOM" id="CLU_1722013_0_0_1"/>
<name>F4P557_BATDJ</name>
<keyword evidence="4" id="KW-0963">Cytoplasm</keyword>
<dbReference type="EMBL" id="GL882885">
    <property type="protein sequence ID" value="EGF79813.1"/>
    <property type="molecule type" value="Genomic_DNA"/>
</dbReference>
<evidence type="ECO:0000256" key="4">
    <source>
        <dbReference type="ARBA" id="ARBA00022490"/>
    </source>
</evidence>
<gene>
    <name evidence="10" type="ORF">BATDEDRAFT_31913</name>
</gene>
<dbReference type="PANTHER" id="PTHR34031">
    <property type="entry name" value="CENTROSOMAL PROTEIN OF 162 KDA"/>
    <property type="match status" value="1"/>
</dbReference>